<keyword evidence="3" id="KW-1185">Reference proteome</keyword>
<gene>
    <name evidence="2" type="ORF">BC938DRAFT_483595</name>
</gene>
<evidence type="ECO:0000313" key="2">
    <source>
        <dbReference type="EMBL" id="RUS27203.1"/>
    </source>
</evidence>
<feature type="chain" id="PRO_5019046744" evidence="1">
    <location>
        <begin position="26"/>
        <end position="63"/>
    </location>
</feature>
<protein>
    <submittedName>
        <fullName evidence="2">Uncharacterized protein</fullName>
    </submittedName>
</protein>
<comment type="caution">
    <text evidence="2">The sequence shown here is derived from an EMBL/GenBank/DDBJ whole genome shotgun (WGS) entry which is preliminary data.</text>
</comment>
<reference evidence="2 3" key="1">
    <citation type="journal article" date="2018" name="New Phytol.">
        <title>Phylogenomics of Endogonaceae and evolution of mycorrhizas within Mucoromycota.</title>
        <authorList>
            <person name="Chang Y."/>
            <person name="Desiro A."/>
            <person name="Na H."/>
            <person name="Sandor L."/>
            <person name="Lipzen A."/>
            <person name="Clum A."/>
            <person name="Barry K."/>
            <person name="Grigoriev I.V."/>
            <person name="Martin F.M."/>
            <person name="Stajich J.E."/>
            <person name="Smith M.E."/>
            <person name="Bonito G."/>
            <person name="Spatafora J.W."/>
        </authorList>
    </citation>
    <scope>NUCLEOTIDE SEQUENCE [LARGE SCALE GENOMIC DNA]</scope>
    <source>
        <strain evidence="2 3">AD002</strain>
    </source>
</reference>
<dbReference type="Proteomes" id="UP000274822">
    <property type="component" value="Unassembled WGS sequence"/>
</dbReference>
<proteinExistence type="predicted"/>
<accession>A0A433QBQ0</accession>
<dbReference type="EMBL" id="RBNJ01008852">
    <property type="protein sequence ID" value="RUS27203.1"/>
    <property type="molecule type" value="Genomic_DNA"/>
</dbReference>
<evidence type="ECO:0000313" key="3">
    <source>
        <dbReference type="Proteomes" id="UP000274822"/>
    </source>
</evidence>
<keyword evidence="1" id="KW-0732">Signal</keyword>
<evidence type="ECO:0000256" key="1">
    <source>
        <dbReference type="SAM" id="SignalP"/>
    </source>
</evidence>
<name>A0A433QBQ0_9FUNG</name>
<sequence length="63" mass="6919">MDGPWTSVNAIGVQCLCCCAQFAHACQLAGILLESKIHAGIRLESNIYAGARFMLEQYSCPWQ</sequence>
<feature type="signal peptide" evidence="1">
    <location>
        <begin position="1"/>
        <end position="25"/>
    </location>
</feature>
<dbReference type="AlphaFoldDB" id="A0A433QBQ0"/>
<organism evidence="2 3">
    <name type="scientific">Jimgerdemannia flammicorona</name>
    <dbReference type="NCBI Taxonomy" id="994334"/>
    <lineage>
        <taxon>Eukaryota</taxon>
        <taxon>Fungi</taxon>
        <taxon>Fungi incertae sedis</taxon>
        <taxon>Mucoromycota</taxon>
        <taxon>Mucoromycotina</taxon>
        <taxon>Endogonomycetes</taxon>
        <taxon>Endogonales</taxon>
        <taxon>Endogonaceae</taxon>
        <taxon>Jimgerdemannia</taxon>
    </lineage>
</organism>